<feature type="domain" description="Amino acid transporter transmembrane" evidence="7">
    <location>
        <begin position="59"/>
        <end position="329"/>
    </location>
</feature>
<evidence type="ECO:0000256" key="5">
    <source>
        <dbReference type="ARBA" id="ARBA00023136"/>
    </source>
</evidence>
<protein>
    <recommendedName>
        <fullName evidence="7">Amino acid transporter transmembrane domain-containing protein</fullName>
    </recommendedName>
</protein>
<dbReference type="GO" id="GO:0015179">
    <property type="term" value="F:L-amino acid transmembrane transporter activity"/>
    <property type="evidence" value="ECO:0007669"/>
    <property type="project" value="TreeGrafter"/>
</dbReference>
<evidence type="ECO:0000259" key="7">
    <source>
        <dbReference type="Pfam" id="PF01490"/>
    </source>
</evidence>
<evidence type="ECO:0000313" key="8">
    <source>
        <dbReference type="EMBL" id="KXN74945.1"/>
    </source>
</evidence>
<dbReference type="InterPro" id="IPR013057">
    <property type="entry name" value="AA_transpt_TM"/>
</dbReference>
<dbReference type="PANTHER" id="PTHR22950">
    <property type="entry name" value="AMINO ACID TRANSPORTER"/>
    <property type="match status" value="1"/>
</dbReference>
<feature type="transmembrane region" description="Helical" evidence="6">
    <location>
        <begin position="179"/>
        <end position="197"/>
    </location>
</feature>
<keyword evidence="9" id="KW-1185">Reference proteome</keyword>
<feature type="transmembrane region" description="Helical" evidence="6">
    <location>
        <begin position="63"/>
        <end position="83"/>
    </location>
</feature>
<feature type="transmembrane region" description="Helical" evidence="6">
    <location>
        <begin position="244"/>
        <end position="261"/>
    </location>
</feature>
<evidence type="ECO:0000256" key="6">
    <source>
        <dbReference type="SAM" id="Phobius"/>
    </source>
</evidence>
<feature type="transmembrane region" description="Helical" evidence="6">
    <location>
        <begin position="89"/>
        <end position="109"/>
    </location>
</feature>
<dbReference type="STRING" id="796925.A0A137PIZ1"/>
<evidence type="ECO:0000256" key="4">
    <source>
        <dbReference type="ARBA" id="ARBA00022989"/>
    </source>
</evidence>
<keyword evidence="5 6" id="KW-0472">Membrane</keyword>
<comment type="similarity">
    <text evidence="2">Belongs to the amino acid/polyamine transporter 2 family.</text>
</comment>
<keyword evidence="3 6" id="KW-0812">Transmembrane</keyword>
<dbReference type="Proteomes" id="UP000070444">
    <property type="component" value="Unassembled WGS sequence"/>
</dbReference>
<reference evidence="8 9" key="1">
    <citation type="journal article" date="2015" name="Genome Biol. Evol.">
        <title>Phylogenomic analyses indicate that early fungi evolved digesting cell walls of algal ancestors of land plants.</title>
        <authorList>
            <person name="Chang Y."/>
            <person name="Wang S."/>
            <person name="Sekimoto S."/>
            <person name="Aerts A.L."/>
            <person name="Choi C."/>
            <person name="Clum A."/>
            <person name="LaButti K.M."/>
            <person name="Lindquist E.A."/>
            <person name="Yee Ngan C."/>
            <person name="Ohm R.A."/>
            <person name="Salamov A.A."/>
            <person name="Grigoriev I.V."/>
            <person name="Spatafora J.W."/>
            <person name="Berbee M.L."/>
        </authorList>
    </citation>
    <scope>NUCLEOTIDE SEQUENCE [LARGE SCALE GENOMIC DNA]</scope>
    <source>
        <strain evidence="8 9">NRRL 28638</strain>
    </source>
</reference>
<proteinExistence type="inferred from homology"/>
<evidence type="ECO:0000256" key="2">
    <source>
        <dbReference type="ARBA" id="ARBA00008066"/>
    </source>
</evidence>
<gene>
    <name evidence="8" type="ORF">CONCODRAFT_2020</name>
</gene>
<dbReference type="AlphaFoldDB" id="A0A137PIZ1"/>
<keyword evidence="4 6" id="KW-1133">Transmembrane helix</keyword>
<organism evidence="8 9">
    <name type="scientific">Conidiobolus coronatus (strain ATCC 28846 / CBS 209.66 / NRRL 28638)</name>
    <name type="common">Delacroixia coronata</name>
    <dbReference type="NCBI Taxonomy" id="796925"/>
    <lineage>
        <taxon>Eukaryota</taxon>
        <taxon>Fungi</taxon>
        <taxon>Fungi incertae sedis</taxon>
        <taxon>Zoopagomycota</taxon>
        <taxon>Entomophthoromycotina</taxon>
        <taxon>Entomophthoromycetes</taxon>
        <taxon>Entomophthorales</taxon>
        <taxon>Ancylistaceae</taxon>
        <taxon>Conidiobolus</taxon>
    </lineage>
</organism>
<feature type="transmembrane region" description="Helical" evidence="6">
    <location>
        <begin position="204"/>
        <end position="224"/>
    </location>
</feature>
<feature type="transmembrane region" description="Helical" evidence="6">
    <location>
        <begin position="130"/>
        <end position="159"/>
    </location>
</feature>
<name>A0A137PIZ1_CONC2</name>
<evidence type="ECO:0000256" key="3">
    <source>
        <dbReference type="ARBA" id="ARBA00022692"/>
    </source>
</evidence>
<accession>A0A137PIZ1</accession>
<feature type="transmembrane region" description="Helical" evidence="6">
    <location>
        <begin position="282"/>
        <end position="300"/>
    </location>
</feature>
<dbReference type="Pfam" id="PF01490">
    <property type="entry name" value="Aa_trans"/>
    <property type="match status" value="1"/>
</dbReference>
<evidence type="ECO:0000256" key="1">
    <source>
        <dbReference type="ARBA" id="ARBA00004141"/>
    </source>
</evidence>
<sequence length="371" mass="42345">MDFSNSLKNYNSKDSISASKEINVSLEELNHDIKECKVCKYGRRHGALIEEYSQDRAASSFSIIVNTISIFTVAVCPSMPWVFSQAGWFAIFVILWLGLLAWFGCKYLIKALYSVKGHRFYDYTSLATHYFGYWTGFAARLVSHFIQICTTGVLVVSILDNFKLFLNYLGYNDIISDNFKLSALLVTISIAIPGYFIRNMNDATLTSAIGSINVISILLVSIIQCRPNYNFHPPAYNLFRVKKVVNSFNFVLFCFSGMLNFPHLERSMKYPRKWNRDMALGILFTCFSFIIIGVMGYWAFGKQVKISFYENLPKTWTSIYLTITFIIQTHTSSLTLMIIVVDEERPQLRGNLNILAATINDILTNSAREKP</sequence>
<dbReference type="EMBL" id="KQ964419">
    <property type="protein sequence ID" value="KXN74945.1"/>
    <property type="molecule type" value="Genomic_DNA"/>
</dbReference>
<comment type="subcellular location">
    <subcellularLocation>
        <location evidence="1">Membrane</location>
        <topology evidence="1">Multi-pass membrane protein</topology>
    </subcellularLocation>
</comment>
<evidence type="ECO:0000313" key="9">
    <source>
        <dbReference type="Proteomes" id="UP000070444"/>
    </source>
</evidence>
<dbReference type="GO" id="GO:0016020">
    <property type="term" value="C:membrane"/>
    <property type="evidence" value="ECO:0007669"/>
    <property type="project" value="UniProtKB-SubCell"/>
</dbReference>
<feature type="transmembrane region" description="Helical" evidence="6">
    <location>
        <begin position="320"/>
        <end position="341"/>
    </location>
</feature>